<evidence type="ECO:0000259" key="5">
    <source>
        <dbReference type="Pfam" id="PF16967"/>
    </source>
</evidence>
<feature type="domain" description="Pilus assembly protein E-set like" evidence="5">
    <location>
        <begin position="272"/>
        <end position="336"/>
    </location>
</feature>
<sequence>MSPRLLPLATAVMLHCSVAAVQAAPAALESLTLLDQAGGLPDDFRDHFFDVPLVVRVERDGQYLGDARAVLTRDNALSLLEFTDSHDSTEPAAERERWLKVLAAPRPLGACEQACNDSLVRLHYSLESSLLSIATENGGRAATQQRHLALPEHGSRGLILRHQLNGYAGQGVATAGRYVLDAQGSLGHWTLVGNYQVDRSSDEAGQLRQSVQSLYAQREFRDNFLRVGYFLPNFQGVTRQPRAPGSFSHTTVGMMAGSSDSLAIDSRAPSVYPVYVTANREGTVEVFRDGSLIQTQPLQPGLQELDTRRLPGGIYEVELRVIEDGRESSRETTVIHKPGNWRDPSRRWRYSAFAGVQHSLLDTLEDPDAGAFAAGGIVNYLAHPRAILGLSAQHLDGGNAVAGSLDWQVNDRANVHTNAYSGDHGNGVDLQGMWRHGKGTVIASHNRSWQERRRPGDDAYPPLRPGAELPQTRSGWLQTSALSMNHRLGDGSYVAARMSHHSGTSNGVGLDLSFSRRQTLFGSDATWRAAVFDRPASASSGTRRNRGVDFTLNIALGQEGRRYSGSLGSRTATDGGRSLYASAGVQQTYEDGLLRSVAGQATLDSDGLGLSSNAQFEHPALRGDVHAQRSSLGGTVSGGLNLESTMAMGGGKLAIAGAGQVGSVDTGMIVDVSSELPDVELRAYDSRGGSYALHPGRNFLPVTAYRTGALQVDFHGRAAPAASIQPATLDYHLNKGGVAYGKVDVLSTFTVMGHLKDAAGQPLAGAHVINHAGRSVAEADGFFALEMSARAPRLEVRHPRVTGCSFALDGTTTRPQGDTWMAGILTCPSTSPGHAQSSSAAPAAGAMP</sequence>
<feature type="domain" description="Pilus assembly protein C-terminal" evidence="4">
    <location>
        <begin position="733"/>
        <end position="827"/>
    </location>
</feature>
<dbReference type="InterPro" id="IPR031917">
    <property type="entry name" value="Pilus_assem_C"/>
</dbReference>
<evidence type="ECO:0000256" key="3">
    <source>
        <dbReference type="SAM" id="SignalP"/>
    </source>
</evidence>
<evidence type="ECO:0000313" key="6">
    <source>
        <dbReference type="EMBL" id="MDQ1108672.1"/>
    </source>
</evidence>
<feature type="signal peptide" evidence="3">
    <location>
        <begin position="1"/>
        <end position="23"/>
    </location>
</feature>
<feature type="chain" id="PRO_5042921385" description="Pilus assembly protein PapC" evidence="3">
    <location>
        <begin position="24"/>
        <end position="848"/>
    </location>
</feature>
<evidence type="ECO:0000313" key="7">
    <source>
        <dbReference type="Proteomes" id="UP001226084"/>
    </source>
</evidence>
<dbReference type="AlphaFoldDB" id="A0AAP5AH24"/>
<dbReference type="Pfam" id="PF15976">
    <property type="entry name" value="CooC_C"/>
    <property type="match status" value="1"/>
</dbReference>
<dbReference type="Pfam" id="PF16967">
    <property type="entry name" value="TcfC"/>
    <property type="match status" value="1"/>
</dbReference>
<proteinExistence type="predicted"/>
<name>A0AAP5AH24_9GAMM</name>
<organism evidence="6 7">
    <name type="scientific">Stenotrophomonas rhizophila</name>
    <dbReference type="NCBI Taxonomy" id="216778"/>
    <lineage>
        <taxon>Bacteria</taxon>
        <taxon>Pseudomonadati</taxon>
        <taxon>Pseudomonadota</taxon>
        <taxon>Gammaproteobacteria</taxon>
        <taxon>Lysobacterales</taxon>
        <taxon>Lysobacteraceae</taxon>
        <taxon>Stenotrophomonas</taxon>
    </lineage>
</organism>
<reference evidence="6" key="1">
    <citation type="submission" date="2023-07" db="EMBL/GenBank/DDBJ databases">
        <title>Functional and genomic diversity of the sorghum phyllosphere microbiome.</title>
        <authorList>
            <person name="Shade A."/>
        </authorList>
    </citation>
    <scope>NUCLEOTIDE SEQUENCE</scope>
    <source>
        <strain evidence="6">SORGH_AS_0457</strain>
    </source>
</reference>
<dbReference type="EMBL" id="JAUTAS010000001">
    <property type="protein sequence ID" value="MDQ1108672.1"/>
    <property type="molecule type" value="Genomic_DNA"/>
</dbReference>
<evidence type="ECO:0000256" key="2">
    <source>
        <dbReference type="SAM" id="MobiDB-lite"/>
    </source>
</evidence>
<keyword evidence="1 3" id="KW-0732">Signal</keyword>
<protein>
    <recommendedName>
        <fullName evidence="8">Pilus assembly protein PapC</fullName>
    </recommendedName>
</protein>
<dbReference type="InterPro" id="IPR032636">
    <property type="entry name" value="Pilus_assem_E-set-like_dom"/>
</dbReference>
<evidence type="ECO:0008006" key="8">
    <source>
        <dbReference type="Google" id="ProtNLM"/>
    </source>
</evidence>
<accession>A0AAP5AH24</accession>
<comment type="caution">
    <text evidence="6">The sequence shown here is derived from an EMBL/GenBank/DDBJ whole genome shotgun (WGS) entry which is preliminary data.</text>
</comment>
<dbReference type="Proteomes" id="UP001226084">
    <property type="component" value="Unassembled WGS sequence"/>
</dbReference>
<evidence type="ECO:0000259" key="4">
    <source>
        <dbReference type="Pfam" id="PF15976"/>
    </source>
</evidence>
<evidence type="ECO:0000256" key="1">
    <source>
        <dbReference type="ARBA" id="ARBA00022729"/>
    </source>
</evidence>
<gene>
    <name evidence="6" type="ORF">QE424_001831</name>
</gene>
<dbReference type="RefSeq" id="WP_307107004.1">
    <property type="nucleotide sequence ID" value="NZ_JAUTAS010000001.1"/>
</dbReference>
<feature type="region of interest" description="Disordered" evidence="2">
    <location>
        <begin position="450"/>
        <end position="470"/>
    </location>
</feature>